<protein>
    <recommendedName>
        <fullName evidence="2">DUF4162 domain-containing protein</fullName>
    </recommendedName>
</protein>
<reference evidence="1" key="1">
    <citation type="submission" date="2019-08" db="EMBL/GenBank/DDBJ databases">
        <authorList>
            <person name="Kucharzyk K."/>
            <person name="Murdoch R.W."/>
            <person name="Higgins S."/>
            <person name="Loffler F."/>
        </authorList>
    </citation>
    <scope>NUCLEOTIDE SEQUENCE</scope>
</reference>
<comment type="caution">
    <text evidence="1">The sequence shown here is derived from an EMBL/GenBank/DDBJ whole genome shotgun (WGS) entry which is preliminary data.</text>
</comment>
<evidence type="ECO:0008006" key="2">
    <source>
        <dbReference type="Google" id="ProtNLM"/>
    </source>
</evidence>
<dbReference type="AlphaFoldDB" id="A0A645GHC5"/>
<gene>
    <name evidence="1" type="ORF">SDC9_172791</name>
</gene>
<name>A0A645GHC5_9ZZZZ</name>
<evidence type="ECO:0000313" key="1">
    <source>
        <dbReference type="EMBL" id="MPN25382.1"/>
    </source>
</evidence>
<proteinExistence type="predicted"/>
<dbReference type="EMBL" id="VSSQ01074539">
    <property type="protein sequence ID" value="MPN25382.1"/>
    <property type="molecule type" value="Genomic_DNA"/>
</dbReference>
<sequence>MVTATAGDLAPEAAVAALVHGGVAVREFGVRAVSLEDVFIGLTGEGFDVSG</sequence>
<accession>A0A645GHC5</accession>
<organism evidence="1">
    <name type="scientific">bioreactor metagenome</name>
    <dbReference type="NCBI Taxonomy" id="1076179"/>
    <lineage>
        <taxon>unclassified sequences</taxon>
        <taxon>metagenomes</taxon>
        <taxon>ecological metagenomes</taxon>
    </lineage>
</organism>